<dbReference type="CDD" id="cd02014">
    <property type="entry name" value="TPP_POX"/>
    <property type="match status" value="1"/>
</dbReference>
<dbReference type="Pfam" id="PF02776">
    <property type="entry name" value="TPP_enzyme_N"/>
    <property type="match status" value="1"/>
</dbReference>
<dbReference type="CDD" id="cd07039">
    <property type="entry name" value="TPP_PYR_POX"/>
    <property type="match status" value="1"/>
</dbReference>
<evidence type="ECO:0000259" key="6">
    <source>
        <dbReference type="Pfam" id="PF02775"/>
    </source>
</evidence>
<feature type="domain" description="Thiamine pyrophosphate enzyme central" evidence="5">
    <location>
        <begin position="200"/>
        <end position="329"/>
    </location>
</feature>
<dbReference type="Gene3D" id="3.40.50.970">
    <property type="match status" value="2"/>
</dbReference>
<keyword evidence="9" id="KW-1185">Reference proteome</keyword>
<dbReference type="EMBL" id="JAIRAU010000057">
    <property type="protein sequence ID" value="MBZ5715679.1"/>
    <property type="molecule type" value="Genomic_DNA"/>
</dbReference>
<keyword evidence="2 3" id="KW-0786">Thiamine pyrophosphate</keyword>
<dbReference type="InterPro" id="IPR011766">
    <property type="entry name" value="TPP_enzyme_TPP-bd"/>
</dbReference>
<dbReference type="InterPro" id="IPR012001">
    <property type="entry name" value="Thiamin_PyroP_enz_TPP-bd_dom"/>
</dbReference>
<dbReference type="InterPro" id="IPR012000">
    <property type="entry name" value="Thiamin_PyroP_enz_cen_dom"/>
</dbReference>
<dbReference type="Proteomes" id="UP001139031">
    <property type="component" value="Unassembled WGS sequence"/>
</dbReference>
<dbReference type="Gene3D" id="3.40.50.1220">
    <property type="entry name" value="TPP-binding domain"/>
    <property type="match status" value="1"/>
</dbReference>
<evidence type="ECO:0000259" key="5">
    <source>
        <dbReference type="Pfam" id="PF00205"/>
    </source>
</evidence>
<accession>A0ABS7U541</accession>
<dbReference type="InterPro" id="IPR047210">
    <property type="entry name" value="TPP_PYR_POXB-like"/>
</dbReference>
<evidence type="ECO:0000313" key="9">
    <source>
        <dbReference type="Proteomes" id="UP001139031"/>
    </source>
</evidence>
<comment type="caution">
    <text evidence="8">The sequence shown here is derived from an EMBL/GenBank/DDBJ whole genome shotgun (WGS) entry which is preliminary data.</text>
</comment>
<dbReference type="Pfam" id="PF02775">
    <property type="entry name" value="TPP_enzyme_C"/>
    <property type="match status" value="1"/>
</dbReference>
<dbReference type="InterPro" id="IPR029061">
    <property type="entry name" value="THDP-binding"/>
</dbReference>
<dbReference type="RefSeq" id="WP_224197415.1">
    <property type="nucleotide sequence ID" value="NZ_JAIRAU010000057.1"/>
</dbReference>
<dbReference type="SUPFAM" id="SSF52518">
    <property type="entry name" value="Thiamin diphosphate-binding fold (THDP-binding)"/>
    <property type="match status" value="2"/>
</dbReference>
<evidence type="ECO:0000256" key="1">
    <source>
        <dbReference type="ARBA" id="ARBA00007812"/>
    </source>
</evidence>
<evidence type="ECO:0000259" key="7">
    <source>
        <dbReference type="Pfam" id="PF02776"/>
    </source>
</evidence>
<gene>
    <name evidence="8" type="ORF">K7C98_41170</name>
</gene>
<dbReference type="PANTHER" id="PTHR42981:SF2">
    <property type="entry name" value="PYRUVATE DEHYDROGENASE [UBIQUINONE]"/>
    <property type="match status" value="1"/>
</dbReference>
<dbReference type="PANTHER" id="PTHR42981">
    <property type="entry name" value="PYRUVATE DEHYDROGENASE [UBIQUINONE]"/>
    <property type="match status" value="1"/>
</dbReference>
<feature type="coiled-coil region" evidence="4">
    <location>
        <begin position="337"/>
        <end position="364"/>
    </location>
</feature>
<feature type="domain" description="Thiamine pyrophosphate enzyme TPP-binding" evidence="6">
    <location>
        <begin position="388"/>
        <end position="543"/>
    </location>
</feature>
<proteinExistence type="inferred from homology"/>
<evidence type="ECO:0000256" key="4">
    <source>
        <dbReference type="SAM" id="Coils"/>
    </source>
</evidence>
<dbReference type="SUPFAM" id="SSF52467">
    <property type="entry name" value="DHS-like NAD/FAD-binding domain"/>
    <property type="match status" value="1"/>
</dbReference>
<keyword evidence="4" id="KW-0175">Coiled coil</keyword>
<sequence length="608" mass="65989">MSKNVSEFLLDRLSQWGVKRIYGYPGDGINGILGALDRKSSEIAFVQARHEELAAFMACAHAKFTGEVGICLATSGPGAIHLLNGLYDAKLDHTPVLAIVGQTARRAMGGDYQQEVDLAALFKDVAHHYVQTCMHPDQIRHLVDRGMRIARARRAVTCLIIPKDIQELEASEQQPHAHGTVHSSVSYCTPRVVPAEADLRAAAQILNQGQRVAMLVGQGALRATDEVIAVADRLGAGIAKALLGMAAVPDDVPYVTGAIGLLGTRPSWDMMQQCDTLLMVGSSFPYPEFLPKEGQARGIQIDLDPTKLGIRYPMELNLVGDSAETLRALLPLLVDKDKAWQRELAEARREWEQLLDERARLVAEPINPELVFRKLSPRLPDRCIVTADSGTSANWFARDLKFRRGMMASLSGGLATMGPAIPYAIAAKFAYPDRPVVACVGDGAMQMNGLNGLITIAKYRGEWQDPRLVVVVLNNRDLNQVTWEQRAMAGDPMFVGSQALPDARYAAYAELLGLPARLVTAPEQLDDALDAALAADAPYVLDVRTDPNVPTLPPHVTVEQAWAYTRSLLGGDPQTSGIVRRAFASMFPSLGKKIDAGPDAEKAGRKGS</sequence>
<dbReference type="InterPro" id="IPR029035">
    <property type="entry name" value="DHS-like_NAD/FAD-binding_dom"/>
</dbReference>
<name>A0ABS7U541_9BACT</name>
<dbReference type="NCBIfam" id="NF006129">
    <property type="entry name" value="PRK08273.1"/>
    <property type="match status" value="1"/>
</dbReference>
<evidence type="ECO:0000256" key="3">
    <source>
        <dbReference type="RuleBase" id="RU362132"/>
    </source>
</evidence>
<dbReference type="Pfam" id="PF00205">
    <property type="entry name" value="TPP_enzyme_M"/>
    <property type="match status" value="1"/>
</dbReference>
<reference evidence="8" key="1">
    <citation type="submission" date="2021-08" db="EMBL/GenBank/DDBJ databases">
        <authorList>
            <person name="Stevens D.C."/>
        </authorList>
    </citation>
    <scope>NUCLEOTIDE SEQUENCE</scope>
    <source>
        <strain evidence="8">DSM 53165</strain>
    </source>
</reference>
<organism evidence="8 9">
    <name type="scientific">Nannocystis pusilla</name>
    <dbReference type="NCBI Taxonomy" id="889268"/>
    <lineage>
        <taxon>Bacteria</taxon>
        <taxon>Pseudomonadati</taxon>
        <taxon>Myxococcota</taxon>
        <taxon>Polyangia</taxon>
        <taxon>Nannocystales</taxon>
        <taxon>Nannocystaceae</taxon>
        <taxon>Nannocystis</taxon>
    </lineage>
</organism>
<evidence type="ECO:0000313" key="8">
    <source>
        <dbReference type="EMBL" id="MBZ5715679.1"/>
    </source>
</evidence>
<evidence type="ECO:0000256" key="2">
    <source>
        <dbReference type="ARBA" id="ARBA00023052"/>
    </source>
</evidence>
<dbReference type="InterPro" id="IPR047211">
    <property type="entry name" value="POXB-like"/>
</dbReference>
<feature type="domain" description="Thiamine pyrophosphate enzyme N-terminal TPP-binding" evidence="7">
    <location>
        <begin position="4"/>
        <end position="120"/>
    </location>
</feature>
<comment type="similarity">
    <text evidence="1 3">Belongs to the TPP enzyme family.</text>
</comment>
<dbReference type="InterPro" id="IPR047212">
    <property type="entry name" value="TPP_POXB-like"/>
</dbReference>
<protein>
    <submittedName>
        <fullName evidence="8">Thiamine pyrophosphate-requiring protein</fullName>
    </submittedName>
</protein>